<evidence type="ECO:0000256" key="1">
    <source>
        <dbReference type="SAM" id="Phobius"/>
    </source>
</evidence>
<accession>A0ABZ0MIG1</accession>
<gene>
    <name evidence="2" type="ORF">R5H13_21375</name>
</gene>
<keyword evidence="1" id="KW-1133">Transmembrane helix</keyword>
<evidence type="ECO:0000313" key="2">
    <source>
        <dbReference type="EMBL" id="WOX31492.1"/>
    </source>
</evidence>
<keyword evidence="1" id="KW-0472">Membrane</keyword>
<name>A0ABZ0MIG1_9GAMM</name>
<dbReference type="RefSeq" id="WP_193522006.1">
    <property type="nucleotide sequence ID" value="NZ_CBCSDF010000005.1"/>
</dbReference>
<keyword evidence="3" id="KW-1185">Reference proteome</keyword>
<protein>
    <recommendedName>
        <fullName evidence="4">Phosphatidate cytidylyltransferase</fullName>
    </recommendedName>
</protein>
<evidence type="ECO:0000313" key="3">
    <source>
        <dbReference type="Proteomes" id="UP001304419"/>
    </source>
</evidence>
<dbReference type="EMBL" id="CP137579">
    <property type="protein sequence ID" value="WOX31492.1"/>
    <property type="molecule type" value="Genomic_DNA"/>
</dbReference>
<evidence type="ECO:0008006" key="4">
    <source>
        <dbReference type="Google" id="ProtNLM"/>
    </source>
</evidence>
<keyword evidence="1" id="KW-0812">Transmembrane</keyword>
<reference evidence="2 3" key="1">
    <citation type="submission" date="2023-10" db="EMBL/GenBank/DDBJ databases">
        <title>To unveil natural product biosynthetic capacity in Pseudoalteromonas.</title>
        <authorList>
            <person name="Wang J."/>
        </authorList>
    </citation>
    <scope>NUCLEOTIDE SEQUENCE [LARGE SCALE GENOMIC DNA]</scope>
    <source>
        <strain evidence="2 3">DSM 15914</strain>
    </source>
</reference>
<sequence>MKTLHRIAILLALLIGAVAAYGYSSHTGMFIFVILGVALEIAFWFKLIPRRNNKT</sequence>
<feature type="transmembrane region" description="Helical" evidence="1">
    <location>
        <begin position="30"/>
        <end position="48"/>
    </location>
</feature>
<dbReference type="Proteomes" id="UP001304419">
    <property type="component" value="Chromosome 2"/>
</dbReference>
<proteinExistence type="predicted"/>
<organism evidence="2 3">
    <name type="scientific">Pseudoalteromonas maricaloris</name>
    <dbReference type="NCBI Taxonomy" id="184924"/>
    <lineage>
        <taxon>Bacteria</taxon>
        <taxon>Pseudomonadati</taxon>
        <taxon>Pseudomonadota</taxon>
        <taxon>Gammaproteobacteria</taxon>
        <taxon>Alteromonadales</taxon>
        <taxon>Pseudoalteromonadaceae</taxon>
        <taxon>Pseudoalteromonas</taxon>
    </lineage>
</organism>